<dbReference type="InterPro" id="IPR036318">
    <property type="entry name" value="FAD-bd_PCMH-like_sf"/>
</dbReference>
<feature type="signal peptide" evidence="3">
    <location>
        <begin position="1"/>
        <end position="18"/>
    </location>
</feature>
<accession>A0A8H4NFV2</accession>
<evidence type="ECO:0000256" key="3">
    <source>
        <dbReference type="SAM" id="SignalP"/>
    </source>
</evidence>
<feature type="chain" id="PRO_5034780451" evidence="3">
    <location>
        <begin position="19"/>
        <end position="521"/>
    </location>
</feature>
<keyword evidence="2" id="KW-0560">Oxidoreductase</keyword>
<dbReference type="PROSITE" id="PS00862">
    <property type="entry name" value="OX2_COVAL_FAD"/>
    <property type="match status" value="1"/>
</dbReference>
<dbReference type="GO" id="GO:0016491">
    <property type="term" value="F:oxidoreductase activity"/>
    <property type="evidence" value="ECO:0007669"/>
    <property type="project" value="UniProtKB-KW"/>
</dbReference>
<name>A0A8H4NFV2_9PEZI</name>
<dbReference type="InterPro" id="IPR016166">
    <property type="entry name" value="FAD-bd_PCMH"/>
</dbReference>
<dbReference type="InterPro" id="IPR016169">
    <property type="entry name" value="FAD-bd_PCMH_sub2"/>
</dbReference>
<dbReference type="OrthoDB" id="9983560at2759"/>
<dbReference type="InterPro" id="IPR050432">
    <property type="entry name" value="FAD-linked_Oxidoreductases_BP"/>
</dbReference>
<dbReference type="Pfam" id="PF08031">
    <property type="entry name" value="BBE"/>
    <property type="match status" value="1"/>
</dbReference>
<comment type="caution">
    <text evidence="5">The sequence shown here is derived from an EMBL/GenBank/DDBJ whole genome shotgun (WGS) entry which is preliminary data.</text>
</comment>
<dbReference type="InterPro" id="IPR012951">
    <property type="entry name" value="BBE"/>
</dbReference>
<gene>
    <name evidence="5" type="ORF">GTA08_BOTSDO00368</name>
</gene>
<evidence type="ECO:0000256" key="2">
    <source>
        <dbReference type="ARBA" id="ARBA00023002"/>
    </source>
</evidence>
<dbReference type="SUPFAM" id="SSF56176">
    <property type="entry name" value="FAD-binding/transporter-associated domain-like"/>
    <property type="match status" value="1"/>
</dbReference>
<organism evidence="5 6">
    <name type="scientific">Botryosphaeria dothidea</name>
    <dbReference type="NCBI Taxonomy" id="55169"/>
    <lineage>
        <taxon>Eukaryota</taxon>
        <taxon>Fungi</taxon>
        <taxon>Dikarya</taxon>
        <taxon>Ascomycota</taxon>
        <taxon>Pezizomycotina</taxon>
        <taxon>Dothideomycetes</taxon>
        <taxon>Dothideomycetes incertae sedis</taxon>
        <taxon>Botryosphaeriales</taxon>
        <taxon>Botryosphaeriaceae</taxon>
        <taxon>Botryosphaeria</taxon>
    </lineage>
</organism>
<dbReference type="Proteomes" id="UP000572817">
    <property type="component" value="Unassembled WGS sequence"/>
</dbReference>
<dbReference type="EMBL" id="WWBZ02000001">
    <property type="protein sequence ID" value="KAF4313482.1"/>
    <property type="molecule type" value="Genomic_DNA"/>
</dbReference>
<dbReference type="PANTHER" id="PTHR13878">
    <property type="entry name" value="GULONOLACTONE OXIDASE"/>
    <property type="match status" value="1"/>
</dbReference>
<dbReference type="AlphaFoldDB" id="A0A8H4NFV2"/>
<evidence type="ECO:0000256" key="1">
    <source>
        <dbReference type="ARBA" id="ARBA00005466"/>
    </source>
</evidence>
<protein>
    <submittedName>
        <fullName evidence="5">6-hydroxy-D-nicotine oxidase</fullName>
    </submittedName>
</protein>
<evidence type="ECO:0000313" key="5">
    <source>
        <dbReference type="EMBL" id="KAF4313482.1"/>
    </source>
</evidence>
<sequence>MVFVQLLLVNEFWKDAAWQAEQPIGYDYPFNRSCLPVDLATGEVPGSCTRGDMPVYAVNVTTEEDIVKTIQFAKENNIRLVIKSTGHDILKRSTGYGSLSIWLYNFRNGVEYHEDYSSVNTCSESNWTGSAFTIKGAYAWSDVYPMANEKNVVLVGGNNKGPCSTGGWTQGGGHSGLGHYYGMGADQVLSARVVLESGEIVTANPCSHPDLFKALRGGGPGTYGVVTEMTFKAFPTSNVTVTYIELGSSTANRTAFLDAMANMYASFPYLSDAGFAGYGTWSINSPAPLFGNHTTAYIQSLTQLNSTIERSAAAFAPVLAKLNTSADLFVNVTHKDYPDWGSYFDGKADTIAPVGTVGVSASRLFDGPALTGNFTRLRETLEVMAGLPEQQAYHSTGLHGGAIHEHADDKHSALLPAWRKAYLLNLVARRWNGDKAHDDDVNADIRDVKIQAMKELAPDMGSYMNEADYGNPDWQKDFYGENYGMLSEIKERYDPDSVFYCLTCVGSEKWEEDLDGSLCRL</sequence>
<reference evidence="5" key="1">
    <citation type="submission" date="2020-04" db="EMBL/GenBank/DDBJ databases">
        <title>Genome Assembly and Annotation of Botryosphaeria dothidea sdau 11-99, a Latent Pathogen of Apple Fruit Ring Rot in China.</title>
        <authorList>
            <person name="Yu C."/>
            <person name="Diao Y."/>
            <person name="Lu Q."/>
            <person name="Zhao J."/>
            <person name="Cui S."/>
            <person name="Peng C."/>
            <person name="He B."/>
            <person name="Liu H."/>
        </authorList>
    </citation>
    <scope>NUCLEOTIDE SEQUENCE [LARGE SCALE GENOMIC DNA]</scope>
    <source>
        <strain evidence="5">Sdau11-99</strain>
    </source>
</reference>
<dbReference type="PROSITE" id="PS51387">
    <property type="entry name" value="FAD_PCMH"/>
    <property type="match status" value="1"/>
</dbReference>
<dbReference type="Pfam" id="PF01565">
    <property type="entry name" value="FAD_binding_4"/>
    <property type="match status" value="1"/>
</dbReference>
<evidence type="ECO:0000259" key="4">
    <source>
        <dbReference type="PROSITE" id="PS51387"/>
    </source>
</evidence>
<keyword evidence="6" id="KW-1185">Reference proteome</keyword>
<comment type="similarity">
    <text evidence="1">Belongs to the oxygen-dependent FAD-linked oxidoreductase family.</text>
</comment>
<dbReference type="PANTHER" id="PTHR13878:SF91">
    <property type="entry name" value="FAD BINDING DOMAIN PROTEIN (AFU_ORTHOLOGUE AFUA_6G12070)-RELATED"/>
    <property type="match status" value="1"/>
</dbReference>
<keyword evidence="3" id="KW-0732">Signal</keyword>
<dbReference type="Gene3D" id="3.30.465.10">
    <property type="match status" value="2"/>
</dbReference>
<dbReference type="InterPro" id="IPR006093">
    <property type="entry name" value="Oxy_OxRdtase_FAD_BS"/>
</dbReference>
<feature type="domain" description="FAD-binding PCMH-type" evidence="4">
    <location>
        <begin position="50"/>
        <end position="236"/>
    </location>
</feature>
<dbReference type="GO" id="GO:0071949">
    <property type="term" value="F:FAD binding"/>
    <property type="evidence" value="ECO:0007669"/>
    <property type="project" value="InterPro"/>
</dbReference>
<proteinExistence type="inferred from homology"/>
<evidence type="ECO:0000313" key="6">
    <source>
        <dbReference type="Proteomes" id="UP000572817"/>
    </source>
</evidence>
<dbReference type="InterPro" id="IPR006094">
    <property type="entry name" value="Oxid_FAD_bind_N"/>
</dbReference>